<comment type="catalytic activity">
    <reaction evidence="1">
        <text>(S)-allantoin + H2O = allantoate + H(+)</text>
        <dbReference type="Rhea" id="RHEA:17029"/>
        <dbReference type="ChEBI" id="CHEBI:15377"/>
        <dbReference type="ChEBI" id="CHEBI:15378"/>
        <dbReference type="ChEBI" id="CHEBI:15678"/>
        <dbReference type="ChEBI" id="CHEBI:17536"/>
        <dbReference type="EC" id="3.5.2.5"/>
    </reaction>
</comment>
<dbReference type="FunFam" id="3.20.20.140:FF:000032">
    <property type="entry name" value="Allantoinase Dal1"/>
    <property type="match status" value="1"/>
</dbReference>
<comment type="pathway">
    <text evidence="3">Nitrogen metabolism; (S)-allantoin degradation; allantoate from (S)-allantoin: step 1/1.</text>
</comment>
<evidence type="ECO:0000256" key="2">
    <source>
        <dbReference type="ARBA" id="ARBA00001947"/>
    </source>
</evidence>
<dbReference type="InterPro" id="IPR050138">
    <property type="entry name" value="DHOase/Allantoinase_Hydrolase"/>
</dbReference>
<evidence type="ECO:0000256" key="3">
    <source>
        <dbReference type="ARBA" id="ARBA00004968"/>
    </source>
</evidence>
<dbReference type="GO" id="GO:0004038">
    <property type="term" value="F:allantoinase activity"/>
    <property type="evidence" value="ECO:0007669"/>
    <property type="project" value="UniProtKB-EC"/>
</dbReference>
<dbReference type="UniPathway" id="UPA00395">
    <property type="reaction ID" value="UER00653"/>
</dbReference>
<comment type="similarity">
    <text evidence="4">Belongs to the metallo-dependent hydrolases superfamily. Allantoinase family.</text>
</comment>
<evidence type="ECO:0000256" key="6">
    <source>
        <dbReference type="ARBA" id="ARBA00012863"/>
    </source>
</evidence>
<dbReference type="KEGG" id="aplc:110976487"/>
<feature type="domain" description="Amidohydrolase-related" evidence="10">
    <location>
        <begin position="75"/>
        <end position="453"/>
    </location>
</feature>
<evidence type="ECO:0000313" key="11">
    <source>
        <dbReference type="Proteomes" id="UP000694845"/>
    </source>
</evidence>
<dbReference type="RefSeq" id="XP_022085476.1">
    <property type="nucleotide sequence ID" value="XM_022229784.1"/>
</dbReference>
<dbReference type="OrthoDB" id="1924787at2759"/>
<dbReference type="GO" id="GO:0005737">
    <property type="term" value="C:cytoplasm"/>
    <property type="evidence" value="ECO:0007669"/>
    <property type="project" value="TreeGrafter"/>
</dbReference>
<accession>A0A8B7Y0H7</accession>
<dbReference type="Pfam" id="PF01979">
    <property type="entry name" value="Amidohydro_1"/>
    <property type="match status" value="1"/>
</dbReference>
<keyword evidence="9" id="KW-0862">Zinc</keyword>
<evidence type="ECO:0000259" key="10">
    <source>
        <dbReference type="Pfam" id="PF01979"/>
    </source>
</evidence>
<reference evidence="12" key="1">
    <citation type="submission" date="2025-08" db="UniProtKB">
        <authorList>
            <consortium name="RefSeq"/>
        </authorList>
    </citation>
    <scope>IDENTIFICATION</scope>
</reference>
<dbReference type="GO" id="GO:0000256">
    <property type="term" value="P:allantoin catabolic process"/>
    <property type="evidence" value="ECO:0007669"/>
    <property type="project" value="UniProtKB-UniPathway"/>
</dbReference>
<dbReference type="GO" id="GO:0050897">
    <property type="term" value="F:cobalt ion binding"/>
    <property type="evidence" value="ECO:0007669"/>
    <property type="project" value="InterPro"/>
</dbReference>
<dbReference type="GO" id="GO:0006145">
    <property type="term" value="P:purine nucleobase catabolic process"/>
    <property type="evidence" value="ECO:0007669"/>
    <property type="project" value="TreeGrafter"/>
</dbReference>
<evidence type="ECO:0000256" key="5">
    <source>
        <dbReference type="ARBA" id="ARBA00011881"/>
    </source>
</evidence>
<dbReference type="EC" id="3.5.2.5" evidence="6"/>
<dbReference type="AlphaFoldDB" id="A0A8B7Y0H7"/>
<evidence type="ECO:0000256" key="4">
    <source>
        <dbReference type="ARBA" id="ARBA00010368"/>
    </source>
</evidence>
<dbReference type="PANTHER" id="PTHR43668">
    <property type="entry name" value="ALLANTOINASE"/>
    <property type="match status" value="1"/>
</dbReference>
<dbReference type="PANTHER" id="PTHR43668:SF2">
    <property type="entry name" value="ALLANTOINASE"/>
    <property type="match status" value="1"/>
</dbReference>
<keyword evidence="8" id="KW-0378">Hydrolase</keyword>
<evidence type="ECO:0000256" key="9">
    <source>
        <dbReference type="ARBA" id="ARBA00022833"/>
    </source>
</evidence>
<evidence type="ECO:0000256" key="1">
    <source>
        <dbReference type="ARBA" id="ARBA00001756"/>
    </source>
</evidence>
<evidence type="ECO:0000256" key="7">
    <source>
        <dbReference type="ARBA" id="ARBA00022723"/>
    </source>
</evidence>
<dbReference type="PROSITE" id="PS00482">
    <property type="entry name" value="DIHYDROOROTASE_1"/>
    <property type="match status" value="1"/>
</dbReference>
<dbReference type="InterPro" id="IPR011059">
    <property type="entry name" value="Metal-dep_hydrolase_composite"/>
</dbReference>
<gene>
    <name evidence="12" type="primary">LOC110976487</name>
</gene>
<name>A0A8B7Y0H7_ACAPL</name>
<comment type="cofactor">
    <cofactor evidence="2">
        <name>Zn(2+)</name>
        <dbReference type="ChEBI" id="CHEBI:29105"/>
    </cofactor>
</comment>
<dbReference type="NCBIfam" id="TIGR03178">
    <property type="entry name" value="allantoinase"/>
    <property type="match status" value="1"/>
</dbReference>
<dbReference type="GO" id="GO:0008270">
    <property type="term" value="F:zinc ion binding"/>
    <property type="evidence" value="ECO:0007669"/>
    <property type="project" value="InterPro"/>
</dbReference>
<keyword evidence="11" id="KW-1185">Reference proteome</keyword>
<protein>
    <recommendedName>
        <fullName evidence="6">allantoinase</fullName>
        <ecNumber evidence="6">3.5.2.5</ecNumber>
    </recommendedName>
</protein>
<comment type="subunit">
    <text evidence="5">Homotetramer.</text>
</comment>
<evidence type="ECO:0000256" key="8">
    <source>
        <dbReference type="ARBA" id="ARBA00022801"/>
    </source>
</evidence>
<proteinExistence type="inferred from homology"/>
<keyword evidence="7" id="KW-0479">Metal-binding</keyword>
<dbReference type="InterPro" id="IPR006680">
    <property type="entry name" value="Amidohydro-rel"/>
</dbReference>
<dbReference type="GeneID" id="110976487"/>
<dbReference type="SUPFAM" id="SSF51556">
    <property type="entry name" value="Metallo-dependent hydrolases"/>
    <property type="match status" value="1"/>
</dbReference>
<dbReference type="SUPFAM" id="SSF51338">
    <property type="entry name" value="Composite domain of metallo-dependent hydrolases"/>
    <property type="match status" value="1"/>
</dbReference>
<dbReference type="InterPro" id="IPR017593">
    <property type="entry name" value="Allantoinase"/>
</dbReference>
<dbReference type="InterPro" id="IPR032466">
    <property type="entry name" value="Metal_Hydrolase"/>
</dbReference>
<evidence type="ECO:0000313" key="12">
    <source>
        <dbReference type="RefSeq" id="XP_022085476.1"/>
    </source>
</evidence>
<organism evidence="11 12">
    <name type="scientific">Acanthaster planci</name>
    <name type="common">Crown-of-thorns starfish</name>
    <dbReference type="NCBI Taxonomy" id="133434"/>
    <lineage>
        <taxon>Eukaryota</taxon>
        <taxon>Metazoa</taxon>
        <taxon>Echinodermata</taxon>
        <taxon>Eleutherozoa</taxon>
        <taxon>Asterozoa</taxon>
        <taxon>Asteroidea</taxon>
        <taxon>Valvatacea</taxon>
        <taxon>Valvatida</taxon>
        <taxon>Acanthasteridae</taxon>
        <taxon>Acanthaster</taxon>
    </lineage>
</organism>
<sequence>MRLQLQSQVVKNRIHKQFKMSSIRVKSRRVLLRDNGTIGPAVVEIVNGKIFRIVEGDKYSGPWDEAKDIDAGQYLVMPGIVDSHVHVNEPGRTEWEGYETATKAAAAGGITTIVDMPLNCIPSTVSLDAFRTKLIYAAEMAHVDVAFWGGVIPGNELELKPMIREGIAGFKCFLIHSGVDEFPHVTEDDLHKAMKELQGTDSVLLFHAEVETDLQPDDNLTAPTAYETFLKSRPKAMENEAIRLVAKLCLQYRVPCHIVHLSSAEALPIILDARKQGAPITVETCHHYLSLDAETVPSGATQFKCCPPIREHENQARLWSAVTSGDIDMIVSDHSPCTADLKLTQEGDFMKAWGGISSLQFGLSLFWTGSRNRGMHIHELVRLMCERTAQLAGLADSKGQLKVGMDGDLVIWDPEAEFQVTRDKIQHRNKLTPYEGKVLKGVVHKTLVRGQVVYDGGRHSGKPLGKLLFRGTAGGQSASPKH</sequence>
<dbReference type="InterPro" id="IPR002195">
    <property type="entry name" value="Dihydroorotase_CS"/>
</dbReference>
<dbReference type="Proteomes" id="UP000694845">
    <property type="component" value="Unplaced"/>
</dbReference>
<dbReference type="Gene3D" id="3.20.20.140">
    <property type="entry name" value="Metal-dependent hydrolases"/>
    <property type="match status" value="1"/>
</dbReference>